<evidence type="ECO:0000256" key="1">
    <source>
        <dbReference type="ARBA" id="ARBA00004162"/>
    </source>
</evidence>
<evidence type="ECO:0000256" key="6">
    <source>
        <dbReference type="ARBA" id="ARBA00022801"/>
    </source>
</evidence>
<feature type="transmembrane region" description="Helical" evidence="11">
    <location>
        <begin position="359"/>
        <end position="381"/>
    </location>
</feature>
<evidence type="ECO:0000259" key="13">
    <source>
        <dbReference type="Pfam" id="PF00082"/>
    </source>
</evidence>
<dbReference type="GO" id="GO:0005886">
    <property type="term" value="C:plasma membrane"/>
    <property type="evidence" value="ECO:0007669"/>
    <property type="project" value="UniProtKB-SubCell"/>
</dbReference>
<reference evidence="14 15" key="1">
    <citation type="submission" date="2023-07" db="EMBL/GenBank/DDBJ databases">
        <title>Sequencing the genomes of 1000 actinobacteria strains.</title>
        <authorList>
            <person name="Klenk H.-P."/>
        </authorList>
    </citation>
    <scope>NUCLEOTIDE SEQUENCE [LARGE SCALE GENOMIC DNA]</scope>
    <source>
        <strain evidence="14 15">DSM 44709</strain>
    </source>
</reference>
<keyword evidence="8 11" id="KW-1133">Transmembrane helix</keyword>
<dbReference type="NCBIfam" id="TIGR03921">
    <property type="entry name" value="T7SS_mycosin"/>
    <property type="match status" value="1"/>
</dbReference>
<accession>A0AAE3W5D9</accession>
<dbReference type="PANTHER" id="PTHR43806">
    <property type="entry name" value="PEPTIDASE S8"/>
    <property type="match status" value="1"/>
</dbReference>
<organism evidence="14 15">
    <name type="scientific">Catenuloplanes indicus</name>
    <dbReference type="NCBI Taxonomy" id="137267"/>
    <lineage>
        <taxon>Bacteria</taxon>
        <taxon>Bacillati</taxon>
        <taxon>Actinomycetota</taxon>
        <taxon>Actinomycetes</taxon>
        <taxon>Micromonosporales</taxon>
        <taxon>Micromonosporaceae</taxon>
        <taxon>Catenuloplanes</taxon>
    </lineage>
</organism>
<keyword evidence="6 10" id="KW-0378">Hydrolase</keyword>
<dbReference type="InterPro" id="IPR023827">
    <property type="entry name" value="Peptidase_S8_Asp-AS"/>
</dbReference>
<keyword evidence="9 11" id="KW-0472">Membrane</keyword>
<gene>
    <name evidence="14" type="ORF">J2S42_005349</name>
</gene>
<dbReference type="InterPro" id="IPR050131">
    <property type="entry name" value="Peptidase_S8_subtilisin-like"/>
</dbReference>
<dbReference type="EMBL" id="JAUSUZ010000001">
    <property type="protein sequence ID" value="MDQ0368680.1"/>
    <property type="molecule type" value="Genomic_DNA"/>
</dbReference>
<dbReference type="Pfam" id="PF00082">
    <property type="entry name" value="Peptidase_S8"/>
    <property type="match status" value="1"/>
</dbReference>
<evidence type="ECO:0000256" key="3">
    <source>
        <dbReference type="ARBA" id="ARBA00022475"/>
    </source>
</evidence>
<dbReference type="PROSITE" id="PS00137">
    <property type="entry name" value="SUBTILASE_HIS"/>
    <property type="match status" value="1"/>
</dbReference>
<feature type="signal peptide" evidence="12">
    <location>
        <begin position="1"/>
        <end position="32"/>
    </location>
</feature>
<evidence type="ECO:0000256" key="9">
    <source>
        <dbReference type="ARBA" id="ARBA00023136"/>
    </source>
</evidence>
<dbReference type="InterPro" id="IPR015500">
    <property type="entry name" value="Peptidase_S8_subtilisin-rel"/>
</dbReference>
<dbReference type="InterPro" id="IPR036852">
    <property type="entry name" value="Peptidase_S8/S53_dom_sf"/>
</dbReference>
<sequence>MSFTFPRRLARLTLAALLVAPVPLVLPGAAHAAVPCGGGEGSDPPAQRSWALNRLAPEAAWPLSRGAGITVAVIDSGVHGDHPVLAGKVVAGRDFGFPDFDGQCDIPGHGTVVAGIIAGRDGVDASFAGIAPDATVLPLRVLDELGITQDESAPGRIAQAIEFAVDQDVDVINLSLQTEDTAAMRAAIAYAEQRDVVVVAAAGNLQEGQNDSGAVFPAAYETVVAVAGVDEAGKHVGSSVRGPFVDVAAPGYNLFGPAPTGDKYFFQNEGGTSFAAAYVSGAVALLRSYYPDMRATEVRERLLATTDAPPLGRDEEVGAGVVNPYRAITAVFSERSARPAAGVTPAGDPVDPAATARVVALWTIAVVLVLAIALLAGAPLVRRGRRNGWRPDHNNA</sequence>
<evidence type="ECO:0000256" key="2">
    <source>
        <dbReference type="ARBA" id="ARBA00011073"/>
    </source>
</evidence>
<evidence type="ECO:0000256" key="11">
    <source>
        <dbReference type="SAM" id="Phobius"/>
    </source>
</evidence>
<dbReference type="Proteomes" id="UP001240236">
    <property type="component" value="Unassembled WGS sequence"/>
</dbReference>
<comment type="caution">
    <text evidence="14">The sequence shown here is derived from an EMBL/GenBank/DDBJ whole genome shotgun (WGS) entry which is preliminary data.</text>
</comment>
<keyword evidence="12" id="KW-0732">Signal</keyword>
<name>A0AAE3W5D9_9ACTN</name>
<dbReference type="AlphaFoldDB" id="A0AAE3W5D9"/>
<evidence type="ECO:0000256" key="7">
    <source>
        <dbReference type="ARBA" id="ARBA00022825"/>
    </source>
</evidence>
<dbReference type="Gene3D" id="3.40.50.200">
    <property type="entry name" value="Peptidase S8/S53 domain"/>
    <property type="match status" value="1"/>
</dbReference>
<evidence type="ECO:0000313" key="15">
    <source>
        <dbReference type="Proteomes" id="UP001240236"/>
    </source>
</evidence>
<evidence type="ECO:0000313" key="14">
    <source>
        <dbReference type="EMBL" id="MDQ0368680.1"/>
    </source>
</evidence>
<dbReference type="SUPFAM" id="SSF52743">
    <property type="entry name" value="Subtilisin-like"/>
    <property type="match status" value="1"/>
</dbReference>
<feature type="active site" description="Charge relay system" evidence="10">
    <location>
        <position position="109"/>
    </location>
</feature>
<feature type="chain" id="PRO_5041941598" evidence="12">
    <location>
        <begin position="33"/>
        <end position="396"/>
    </location>
</feature>
<dbReference type="RefSeq" id="WP_307243372.1">
    <property type="nucleotide sequence ID" value="NZ_JAUSUZ010000001.1"/>
</dbReference>
<keyword evidence="7 10" id="KW-0720">Serine protease</keyword>
<dbReference type="InterPro" id="IPR000209">
    <property type="entry name" value="Peptidase_S8/S53_dom"/>
</dbReference>
<evidence type="ECO:0000256" key="4">
    <source>
        <dbReference type="ARBA" id="ARBA00022670"/>
    </source>
</evidence>
<proteinExistence type="inferred from homology"/>
<dbReference type="PANTHER" id="PTHR43806:SF11">
    <property type="entry name" value="CEREVISIN-RELATED"/>
    <property type="match status" value="1"/>
</dbReference>
<feature type="active site" description="Charge relay system" evidence="10">
    <location>
        <position position="273"/>
    </location>
</feature>
<evidence type="ECO:0000256" key="8">
    <source>
        <dbReference type="ARBA" id="ARBA00022989"/>
    </source>
</evidence>
<dbReference type="GO" id="GO:0004252">
    <property type="term" value="F:serine-type endopeptidase activity"/>
    <property type="evidence" value="ECO:0007669"/>
    <property type="project" value="UniProtKB-UniRule"/>
</dbReference>
<comment type="similarity">
    <text evidence="2 10">Belongs to the peptidase S8 family.</text>
</comment>
<feature type="domain" description="Peptidase S8/S53" evidence="13">
    <location>
        <begin position="66"/>
        <end position="320"/>
    </location>
</feature>
<dbReference type="PROSITE" id="PS00136">
    <property type="entry name" value="SUBTILASE_ASP"/>
    <property type="match status" value="1"/>
</dbReference>
<keyword evidence="15" id="KW-1185">Reference proteome</keyword>
<dbReference type="PROSITE" id="PS51892">
    <property type="entry name" value="SUBTILASE"/>
    <property type="match status" value="1"/>
</dbReference>
<dbReference type="PRINTS" id="PR00723">
    <property type="entry name" value="SUBTILISIN"/>
</dbReference>
<evidence type="ECO:0000256" key="10">
    <source>
        <dbReference type="PROSITE-ProRule" id="PRU01240"/>
    </source>
</evidence>
<feature type="active site" description="Charge relay system" evidence="10">
    <location>
        <position position="75"/>
    </location>
</feature>
<evidence type="ECO:0000256" key="12">
    <source>
        <dbReference type="SAM" id="SignalP"/>
    </source>
</evidence>
<comment type="subcellular location">
    <subcellularLocation>
        <location evidence="1">Cell membrane</location>
        <topology evidence="1">Single-pass membrane protein</topology>
    </subcellularLocation>
</comment>
<protein>
    <submittedName>
        <fullName evidence="14">Type VII secretion-associated serine protease mycosin</fullName>
    </submittedName>
</protein>
<evidence type="ECO:0000256" key="5">
    <source>
        <dbReference type="ARBA" id="ARBA00022692"/>
    </source>
</evidence>
<keyword evidence="4 10" id="KW-0645">Protease</keyword>
<dbReference type="InterPro" id="IPR022398">
    <property type="entry name" value="Peptidase_S8_His-AS"/>
</dbReference>
<keyword evidence="3" id="KW-1003">Cell membrane</keyword>
<dbReference type="GO" id="GO:0006508">
    <property type="term" value="P:proteolysis"/>
    <property type="evidence" value="ECO:0007669"/>
    <property type="project" value="UniProtKB-KW"/>
</dbReference>
<dbReference type="InterPro" id="IPR023834">
    <property type="entry name" value="T7SS_pept_S8A_mycosin"/>
</dbReference>
<keyword evidence="5 11" id="KW-0812">Transmembrane</keyword>